<dbReference type="AlphaFoldDB" id="A0A1V8SSJ0"/>
<name>A0A1V8SSJ0_9PEZI</name>
<evidence type="ECO:0000256" key="1">
    <source>
        <dbReference type="SAM" id="MobiDB-lite"/>
    </source>
</evidence>
<comment type="caution">
    <text evidence="2">The sequence shown here is derived from an EMBL/GenBank/DDBJ whole genome shotgun (WGS) entry which is preliminary data.</text>
</comment>
<dbReference type="EMBL" id="NAJO01000029">
    <property type="protein sequence ID" value="OQO02029.1"/>
    <property type="molecule type" value="Genomic_DNA"/>
</dbReference>
<keyword evidence="3" id="KW-1185">Reference proteome</keyword>
<evidence type="ECO:0000313" key="2">
    <source>
        <dbReference type="EMBL" id="OQO02029.1"/>
    </source>
</evidence>
<sequence>MIAVADLTPHPGGDNFDPDFTDRVARPGQRLYSEMLKQLLYWCTRVDAEDRVDLHTLQRTIRQHTRGVGAGDSPDFADGARHEDDDFRMRYMPKWPNRWVYRYHMSAPRRKESDLPPRPANEEDEIDKEDAASDEGDQQHPVGISSDPGSRSFSAVEGGARESYNEGEIESD</sequence>
<protein>
    <submittedName>
        <fullName evidence="2">Uncharacterized protein</fullName>
    </submittedName>
</protein>
<reference evidence="3" key="1">
    <citation type="submission" date="2017-03" db="EMBL/GenBank/DDBJ databases">
        <title>Genomes of endolithic fungi from Antarctica.</title>
        <authorList>
            <person name="Coleine C."/>
            <person name="Masonjones S."/>
            <person name="Stajich J.E."/>
        </authorList>
    </citation>
    <scope>NUCLEOTIDE SEQUENCE [LARGE SCALE GENOMIC DNA]</scope>
    <source>
        <strain evidence="3">CCFEE 5527</strain>
    </source>
</reference>
<feature type="compositionally biased region" description="Acidic residues" evidence="1">
    <location>
        <begin position="122"/>
        <end position="136"/>
    </location>
</feature>
<accession>A0A1V8SSJ0</accession>
<gene>
    <name evidence="2" type="ORF">B0A48_12502</name>
</gene>
<dbReference type="InParanoid" id="A0A1V8SSJ0"/>
<organism evidence="2 3">
    <name type="scientific">Cryoendolithus antarcticus</name>
    <dbReference type="NCBI Taxonomy" id="1507870"/>
    <lineage>
        <taxon>Eukaryota</taxon>
        <taxon>Fungi</taxon>
        <taxon>Dikarya</taxon>
        <taxon>Ascomycota</taxon>
        <taxon>Pezizomycotina</taxon>
        <taxon>Dothideomycetes</taxon>
        <taxon>Dothideomycetidae</taxon>
        <taxon>Cladosporiales</taxon>
        <taxon>Cladosporiaceae</taxon>
        <taxon>Cryoendolithus</taxon>
    </lineage>
</organism>
<evidence type="ECO:0000313" key="3">
    <source>
        <dbReference type="Proteomes" id="UP000192596"/>
    </source>
</evidence>
<dbReference type="Proteomes" id="UP000192596">
    <property type="component" value="Unassembled WGS sequence"/>
</dbReference>
<feature type="region of interest" description="Disordered" evidence="1">
    <location>
        <begin position="108"/>
        <end position="172"/>
    </location>
</feature>
<feature type="region of interest" description="Disordered" evidence="1">
    <location>
        <begin position="1"/>
        <end position="21"/>
    </location>
</feature>
<proteinExistence type="predicted"/>